<protein>
    <submittedName>
        <fullName evidence="1">Uncharacterized protein</fullName>
    </submittedName>
</protein>
<sequence>MARDNATAHNEVVKALKAMGYGYNGGSSSSSARGTTALASDPISSTVIQVMQTPMPERYEGLSDFGDWLRRYEADGRGTGWSDSQLTERLGNYLRGDVNDWYT</sequence>
<accession>A0A7J6LKN8</accession>
<dbReference type="AlphaFoldDB" id="A0A7J6LKN8"/>
<proteinExistence type="predicted"/>
<dbReference type="OrthoDB" id="442409at2759"/>
<dbReference type="EMBL" id="JAAPAO010000451">
    <property type="protein sequence ID" value="KAF4659461.1"/>
    <property type="molecule type" value="Genomic_DNA"/>
</dbReference>
<keyword evidence="2" id="KW-1185">Reference proteome</keyword>
<dbReference type="Proteomes" id="UP000591131">
    <property type="component" value="Unassembled WGS sequence"/>
</dbReference>
<reference evidence="1 2" key="1">
    <citation type="submission" date="2020-04" db="EMBL/GenBank/DDBJ databases">
        <title>Perkinsus chesapeaki whole genome sequence.</title>
        <authorList>
            <person name="Bogema D.R."/>
        </authorList>
    </citation>
    <scope>NUCLEOTIDE SEQUENCE [LARGE SCALE GENOMIC DNA]</scope>
    <source>
        <strain evidence="1">ATCC PRA-425</strain>
    </source>
</reference>
<comment type="caution">
    <text evidence="1">The sequence shown here is derived from an EMBL/GenBank/DDBJ whole genome shotgun (WGS) entry which is preliminary data.</text>
</comment>
<organism evidence="1 2">
    <name type="scientific">Perkinsus chesapeaki</name>
    <name type="common">Clam parasite</name>
    <name type="synonym">Perkinsus andrewsi</name>
    <dbReference type="NCBI Taxonomy" id="330153"/>
    <lineage>
        <taxon>Eukaryota</taxon>
        <taxon>Sar</taxon>
        <taxon>Alveolata</taxon>
        <taxon>Perkinsozoa</taxon>
        <taxon>Perkinsea</taxon>
        <taxon>Perkinsida</taxon>
        <taxon>Perkinsidae</taxon>
        <taxon>Perkinsus</taxon>
    </lineage>
</organism>
<evidence type="ECO:0000313" key="2">
    <source>
        <dbReference type="Proteomes" id="UP000591131"/>
    </source>
</evidence>
<name>A0A7J6LKN8_PERCH</name>
<evidence type="ECO:0000313" key="1">
    <source>
        <dbReference type="EMBL" id="KAF4659461.1"/>
    </source>
</evidence>
<gene>
    <name evidence="1" type="ORF">FOL47_007574</name>
</gene>